<dbReference type="GO" id="GO:0022857">
    <property type="term" value="F:transmembrane transporter activity"/>
    <property type="evidence" value="ECO:0007669"/>
    <property type="project" value="UniProtKB-UniRule"/>
</dbReference>
<dbReference type="InterPro" id="IPR007603">
    <property type="entry name" value="Choline_transptr-like"/>
</dbReference>
<feature type="transmembrane region" description="Helical" evidence="6">
    <location>
        <begin position="498"/>
        <end position="516"/>
    </location>
</feature>
<evidence type="ECO:0000256" key="4">
    <source>
        <dbReference type="ARBA" id="ARBA00022989"/>
    </source>
</evidence>
<feature type="transmembrane region" description="Helical" evidence="6">
    <location>
        <begin position="204"/>
        <end position="222"/>
    </location>
</feature>
<dbReference type="PANTHER" id="PTHR12385:SF12">
    <property type="entry name" value="CHOLINE TRANSPORTER-LIKE PROTEIN"/>
    <property type="match status" value="1"/>
</dbReference>
<dbReference type="Proteomes" id="UP000887569">
    <property type="component" value="Unplaced"/>
</dbReference>
<keyword evidence="5 6" id="KW-0472">Membrane</keyword>
<evidence type="ECO:0000313" key="7">
    <source>
        <dbReference type="Proteomes" id="UP000887569"/>
    </source>
</evidence>
<keyword evidence="4 6" id="KW-1133">Transmembrane helix</keyword>
<protein>
    <recommendedName>
        <fullName evidence="6">Choline transporter-like protein</fullName>
    </recommendedName>
</protein>
<dbReference type="Pfam" id="PF04515">
    <property type="entry name" value="Choline_transpo"/>
    <property type="match status" value="1"/>
</dbReference>
<feature type="transmembrane region" description="Helical" evidence="6">
    <location>
        <begin position="394"/>
        <end position="418"/>
    </location>
</feature>
<name>A0A915CBG2_PARUN</name>
<feature type="transmembrane region" description="Helical" evidence="6">
    <location>
        <begin position="229"/>
        <end position="252"/>
    </location>
</feature>
<feature type="transmembrane region" description="Helical" evidence="6">
    <location>
        <begin position="20"/>
        <end position="42"/>
    </location>
</feature>
<dbReference type="WBParaSite" id="PgR115X_g009_t01">
    <property type="protein sequence ID" value="PgR115X_g009_t01"/>
    <property type="gene ID" value="PgR115X_g009"/>
</dbReference>
<feature type="transmembrane region" description="Helical" evidence="6">
    <location>
        <begin position="326"/>
        <end position="354"/>
    </location>
</feature>
<dbReference type="PANTHER" id="PTHR12385">
    <property type="entry name" value="CHOLINE TRANSPORTER-LIKE (SLC FAMILY 44)"/>
    <property type="match status" value="1"/>
</dbReference>
<proteinExistence type="inferred from homology"/>
<reference evidence="8" key="1">
    <citation type="submission" date="2022-11" db="UniProtKB">
        <authorList>
            <consortium name="WormBaseParasite"/>
        </authorList>
    </citation>
    <scope>IDENTIFICATION</scope>
</reference>
<sequence>AFKGMSRLTFNGSRRQCTDLLSLACFFAFWCGMVLVAAFAILRGDAFRLVNGVDTFGNTCGRKNMPLVLWTNSTTDPVFFPLSGQDMSDKKFLFPLDIRHPFNSAWICVNVCPNRTVASSFAEFHAQTNYSYCSAPVGFDDIALKRYCPIGTIYESDGSVLSRCIPNDFLAVAIDMLSSLYEFIQDQDWIRKIVEEVLSVRAEIGALCLLSVGLSLIGVFLIRFLAPVIVYFIYIVVILLATGFSSALWYGFYIVYSRNETSLATTINAQELIAFPQLSPQTLAISAVAMSIITMLLFAAIWCVWPRGALVVDLFHEAGRALAAMPFLLLQPLLTCAIIVAFVASWAVIAVYLYTSAPPVPSVITLSNGEIIDAVTFNVTDEIRYMGWYHFVGLIWTTEFIFACHRMVVAGAVATWYFKRKAPSPCCSSLCNLIGYHLGSVALGSFIITLVKLPRYVFMYIHAKLKESNNFIAKYILRCMIVLLRCVEGCLRYIHHNAYTVIAISGQSFWPAARMAVNVLLDNAVDVATINTVGDFVLFLAKCIIAAVCLAMAIFRFKFQLALNYWMIAAGIVAVVAYISASCFLSVIEMVIDTLFLCFAHDNDNVTKSKGSEDYVDVHFKEYMSATLDRERALGAKRRWRQSDRNAVEQIELSNH</sequence>
<evidence type="ECO:0000256" key="3">
    <source>
        <dbReference type="ARBA" id="ARBA00022692"/>
    </source>
</evidence>
<evidence type="ECO:0000256" key="2">
    <source>
        <dbReference type="ARBA" id="ARBA00007168"/>
    </source>
</evidence>
<comment type="similarity">
    <text evidence="2 6">Belongs to the CTL (choline transporter-like) family.</text>
</comment>
<feature type="transmembrane region" description="Helical" evidence="6">
    <location>
        <begin position="567"/>
        <end position="588"/>
    </location>
</feature>
<evidence type="ECO:0000256" key="1">
    <source>
        <dbReference type="ARBA" id="ARBA00004141"/>
    </source>
</evidence>
<keyword evidence="7" id="KW-1185">Reference proteome</keyword>
<evidence type="ECO:0000313" key="8">
    <source>
        <dbReference type="WBParaSite" id="PgR115X_g009_t01"/>
    </source>
</evidence>
<feature type="transmembrane region" description="Helical" evidence="6">
    <location>
        <begin position="283"/>
        <end position="305"/>
    </location>
</feature>
<evidence type="ECO:0000256" key="5">
    <source>
        <dbReference type="ARBA" id="ARBA00023136"/>
    </source>
</evidence>
<feature type="transmembrane region" description="Helical" evidence="6">
    <location>
        <begin position="430"/>
        <end position="451"/>
    </location>
</feature>
<keyword evidence="3 6" id="KW-0812">Transmembrane</keyword>
<dbReference type="GO" id="GO:0005886">
    <property type="term" value="C:plasma membrane"/>
    <property type="evidence" value="ECO:0007669"/>
    <property type="project" value="UniProtKB-SubCell"/>
</dbReference>
<comment type="subcellular location">
    <subcellularLocation>
        <location evidence="6">Cell membrane</location>
        <topology evidence="6">Multi-pass membrane protein</topology>
    </subcellularLocation>
    <subcellularLocation>
        <location evidence="1">Membrane</location>
        <topology evidence="1">Multi-pass membrane protein</topology>
    </subcellularLocation>
</comment>
<comment type="function">
    <text evidence="6">Choline transporter.</text>
</comment>
<feature type="transmembrane region" description="Helical" evidence="6">
    <location>
        <begin position="536"/>
        <end position="555"/>
    </location>
</feature>
<evidence type="ECO:0000256" key="6">
    <source>
        <dbReference type="RuleBase" id="RU368066"/>
    </source>
</evidence>
<dbReference type="AlphaFoldDB" id="A0A915CBG2"/>
<accession>A0A915CBG2</accession>
<organism evidence="7 8">
    <name type="scientific">Parascaris univalens</name>
    <name type="common">Nematode worm</name>
    <dbReference type="NCBI Taxonomy" id="6257"/>
    <lineage>
        <taxon>Eukaryota</taxon>
        <taxon>Metazoa</taxon>
        <taxon>Ecdysozoa</taxon>
        <taxon>Nematoda</taxon>
        <taxon>Chromadorea</taxon>
        <taxon>Rhabditida</taxon>
        <taxon>Spirurina</taxon>
        <taxon>Ascaridomorpha</taxon>
        <taxon>Ascaridoidea</taxon>
        <taxon>Ascarididae</taxon>
        <taxon>Parascaris</taxon>
    </lineage>
</organism>